<sequence length="156" mass="17784">MSNVNKLLIYKSILRPLITYAVPIWGIAATVHISKLESLQNITLRQISKMPWFVRNNNIRQDLKILPFWISSKISQHPSSIESTIWTILQSALFPATIHSTLPTNEEREGSLRNLRKATPPHYNKEDLERTCITPSNTCFYPLTPSASDSIRNPVS</sequence>
<dbReference type="Proteomes" id="UP000499080">
    <property type="component" value="Unassembled WGS sequence"/>
</dbReference>
<dbReference type="EMBL" id="BGPR01004817">
    <property type="protein sequence ID" value="GBN03663.1"/>
    <property type="molecule type" value="Genomic_DNA"/>
</dbReference>
<keyword evidence="2" id="KW-1185">Reference proteome</keyword>
<evidence type="ECO:0000313" key="2">
    <source>
        <dbReference type="Proteomes" id="UP000499080"/>
    </source>
</evidence>
<accession>A0A4Y2KQ98</accession>
<gene>
    <name evidence="1" type="ORF">AVEN_70977_1</name>
</gene>
<evidence type="ECO:0008006" key="3">
    <source>
        <dbReference type="Google" id="ProtNLM"/>
    </source>
</evidence>
<dbReference type="AlphaFoldDB" id="A0A4Y2KQ98"/>
<organism evidence="1 2">
    <name type="scientific">Araneus ventricosus</name>
    <name type="common">Orbweaver spider</name>
    <name type="synonym">Epeira ventricosa</name>
    <dbReference type="NCBI Taxonomy" id="182803"/>
    <lineage>
        <taxon>Eukaryota</taxon>
        <taxon>Metazoa</taxon>
        <taxon>Ecdysozoa</taxon>
        <taxon>Arthropoda</taxon>
        <taxon>Chelicerata</taxon>
        <taxon>Arachnida</taxon>
        <taxon>Araneae</taxon>
        <taxon>Araneomorphae</taxon>
        <taxon>Entelegynae</taxon>
        <taxon>Araneoidea</taxon>
        <taxon>Araneidae</taxon>
        <taxon>Araneus</taxon>
    </lineage>
</organism>
<name>A0A4Y2KQ98_ARAVE</name>
<proteinExistence type="predicted"/>
<reference evidence="1 2" key="1">
    <citation type="journal article" date="2019" name="Sci. Rep.">
        <title>Orb-weaving spider Araneus ventricosus genome elucidates the spidroin gene catalogue.</title>
        <authorList>
            <person name="Kono N."/>
            <person name="Nakamura H."/>
            <person name="Ohtoshi R."/>
            <person name="Moran D.A.P."/>
            <person name="Shinohara A."/>
            <person name="Yoshida Y."/>
            <person name="Fujiwara M."/>
            <person name="Mori M."/>
            <person name="Tomita M."/>
            <person name="Arakawa K."/>
        </authorList>
    </citation>
    <scope>NUCLEOTIDE SEQUENCE [LARGE SCALE GENOMIC DNA]</scope>
</reference>
<evidence type="ECO:0000313" key="1">
    <source>
        <dbReference type="EMBL" id="GBN03663.1"/>
    </source>
</evidence>
<comment type="caution">
    <text evidence="1">The sequence shown here is derived from an EMBL/GenBank/DDBJ whole genome shotgun (WGS) entry which is preliminary data.</text>
</comment>
<protein>
    <recommendedName>
        <fullName evidence="3">RNA-directed DNA polymerase from mobile element jockey</fullName>
    </recommendedName>
</protein>
<dbReference type="OrthoDB" id="6815813at2759"/>